<comment type="caution">
    <text evidence="2">The sequence shown here is derived from an EMBL/GenBank/DDBJ whole genome shotgun (WGS) entry which is preliminary data.</text>
</comment>
<proteinExistence type="predicted"/>
<organism evidence="2 3">
    <name type="scientific">Ruegeria spongiae</name>
    <dbReference type="NCBI Taxonomy" id="2942209"/>
    <lineage>
        <taxon>Bacteria</taxon>
        <taxon>Pseudomonadati</taxon>
        <taxon>Pseudomonadota</taxon>
        <taxon>Alphaproteobacteria</taxon>
        <taxon>Rhodobacterales</taxon>
        <taxon>Roseobacteraceae</taxon>
        <taxon>Ruegeria</taxon>
    </lineage>
</organism>
<keyword evidence="3" id="KW-1185">Reference proteome</keyword>
<feature type="compositionally biased region" description="Basic and acidic residues" evidence="1">
    <location>
        <begin position="1"/>
        <end position="19"/>
    </location>
</feature>
<dbReference type="EMBL" id="JAMFMB010000047">
    <property type="protein sequence ID" value="MCL6286000.1"/>
    <property type="molecule type" value="Genomic_DNA"/>
</dbReference>
<reference evidence="2" key="1">
    <citation type="submission" date="2022-05" db="EMBL/GenBank/DDBJ databases">
        <authorList>
            <person name="Park J.-S."/>
        </authorList>
    </citation>
    <scope>NUCLEOTIDE SEQUENCE</scope>
    <source>
        <strain evidence="2">2012CJ41-6</strain>
    </source>
</reference>
<dbReference type="Proteomes" id="UP001203880">
    <property type="component" value="Unassembled WGS sequence"/>
</dbReference>
<name>A0ABT0Q7Z3_9RHOB</name>
<gene>
    <name evidence="2" type="ORF">M3P21_21015</name>
</gene>
<protein>
    <submittedName>
        <fullName evidence="2">Uncharacterized protein</fullName>
    </submittedName>
</protein>
<feature type="region of interest" description="Disordered" evidence="1">
    <location>
        <begin position="1"/>
        <end position="24"/>
    </location>
</feature>
<evidence type="ECO:0000256" key="1">
    <source>
        <dbReference type="SAM" id="MobiDB-lite"/>
    </source>
</evidence>
<dbReference type="RefSeq" id="WP_249713329.1">
    <property type="nucleotide sequence ID" value="NZ_JAMFMB010000047.1"/>
</dbReference>
<sequence>MPTIRKTERSWKPAREHFGSGDPLRGQRRMLRAELANETRARLLEAIPLNEMVEALGGSAKDRSEVIAEGGKFRVVRIRTDLAAFCAALQERHKFNEGRGIGAAAVMSTLILRGIEGTLGLPEFRPIPKSAHPRTERRYE</sequence>
<accession>A0ABT0Q7Z3</accession>
<evidence type="ECO:0000313" key="3">
    <source>
        <dbReference type="Proteomes" id="UP001203880"/>
    </source>
</evidence>
<evidence type="ECO:0000313" key="2">
    <source>
        <dbReference type="EMBL" id="MCL6286000.1"/>
    </source>
</evidence>